<name>A0A9D5Q7M5_9BACT</name>
<dbReference type="Pfam" id="PF04229">
    <property type="entry name" value="GrpB"/>
    <property type="match status" value="1"/>
</dbReference>
<dbReference type="PANTHER" id="PTHR34822:SF1">
    <property type="entry name" value="GRPB FAMILY PROTEIN"/>
    <property type="match status" value="1"/>
</dbReference>
<evidence type="ECO:0000313" key="2">
    <source>
        <dbReference type="Proteomes" id="UP000649604"/>
    </source>
</evidence>
<sequence length="197" mass="23202">METLKEKIARVVNEEIAVVPYDPRWPQMFAEERRHLFSCLPSDLVKRIEHFGSTAVPGLAAKPIVDMLVEVTSLAETRQRIAPLLEAQGYDYFWRPTWGEATPPFYAWFIKRDQHGSRTHHIHMVEAEFEHWERLLFRDYLIAHPEIAREYGALKQQLAGMYQTDRVAYTQAKTEFIRRITEQAKRFSHDSRWSGSK</sequence>
<proteinExistence type="predicted"/>
<dbReference type="SUPFAM" id="SSF81301">
    <property type="entry name" value="Nucleotidyltransferase"/>
    <property type="match status" value="1"/>
</dbReference>
<dbReference type="PANTHER" id="PTHR34822">
    <property type="entry name" value="GRPB DOMAIN PROTEIN (AFU_ORTHOLOGUE AFUA_1G01530)"/>
    <property type="match status" value="1"/>
</dbReference>
<evidence type="ECO:0000313" key="1">
    <source>
        <dbReference type="EMBL" id="MBD3327045.1"/>
    </source>
</evidence>
<dbReference type="Gene3D" id="3.30.460.10">
    <property type="entry name" value="Beta Polymerase, domain 2"/>
    <property type="match status" value="1"/>
</dbReference>
<dbReference type="AlphaFoldDB" id="A0A9D5Q7M5"/>
<accession>A0A9D5Q7M5</accession>
<reference evidence="1" key="1">
    <citation type="submission" date="2019-11" db="EMBL/GenBank/DDBJ databases">
        <title>Microbial mats filling the niche in hypersaline microbial mats.</title>
        <authorList>
            <person name="Wong H.L."/>
            <person name="Macleod F.I."/>
            <person name="White R.A. III"/>
            <person name="Burns B.P."/>
        </authorList>
    </citation>
    <scope>NUCLEOTIDE SEQUENCE</scope>
    <source>
        <strain evidence="1">Rbin_158</strain>
    </source>
</reference>
<dbReference type="Proteomes" id="UP000649604">
    <property type="component" value="Unassembled WGS sequence"/>
</dbReference>
<dbReference type="InterPro" id="IPR043519">
    <property type="entry name" value="NT_sf"/>
</dbReference>
<comment type="caution">
    <text evidence="1">The sequence shown here is derived from an EMBL/GenBank/DDBJ whole genome shotgun (WGS) entry which is preliminary data.</text>
</comment>
<organism evidence="1 2">
    <name type="scientific">candidate division KSB3 bacterium</name>
    <dbReference type="NCBI Taxonomy" id="2044937"/>
    <lineage>
        <taxon>Bacteria</taxon>
        <taxon>candidate division KSB3</taxon>
    </lineage>
</organism>
<protein>
    <submittedName>
        <fullName evidence="1">GrpB family protein</fullName>
    </submittedName>
</protein>
<gene>
    <name evidence="1" type="ORF">GF339_20835</name>
</gene>
<dbReference type="EMBL" id="WJJP01000678">
    <property type="protein sequence ID" value="MBD3327045.1"/>
    <property type="molecule type" value="Genomic_DNA"/>
</dbReference>
<dbReference type="InterPro" id="IPR007344">
    <property type="entry name" value="GrpB/CoaE"/>
</dbReference>